<protein>
    <submittedName>
        <fullName evidence="1">Uncharacterized protein</fullName>
    </submittedName>
</protein>
<gene>
    <name evidence="1" type="ORF">MENT_LOCUS52557</name>
</gene>
<sequence>MGHNVCWIINIYGGYSDVLISENRELKMTWKSRFPKFKKIGNIRDVTYRIFSINSPGELFFQPFLGMGN</sequence>
<accession>A0A6V7XIS8</accession>
<evidence type="ECO:0000313" key="2">
    <source>
        <dbReference type="Proteomes" id="UP000580250"/>
    </source>
</evidence>
<dbReference type="EMBL" id="CAJEWN010001660">
    <property type="protein sequence ID" value="CAD2199185.1"/>
    <property type="molecule type" value="Genomic_DNA"/>
</dbReference>
<proteinExistence type="predicted"/>
<name>A0A6V7XIS8_MELEN</name>
<evidence type="ECO:0000313" key="1">
    <source>
        <dbReference type="EMBL" id="CAD2199185.1"/>
    </source>
</evidence>
<dbReference type="Proteomes" id="UP000580250">
    <property type="component" value="Unassembled WGS sequence"/>
</dbReference>
<comment type="caution">
    <text evidence="1">The sequence shown here is derived from an EMBL/GenBank/DDBJ whole genome shotgun (WGS) entry which is preliminary data.</text>
</comment>
<reference evidence="1 2" key="1">
    <citation type="submission" date="2020-08" db="EMBL/GenBank/DDBJ databases">
        <authorList>
            <person name="Koutsovoulos G."/>
            <person name="Danchin GJ E."/>
        </authorList>
    </citation>
    <scope>NUCLEOTIDE SEQUENCE [LARGE SCALE GENOMIC DNA]</scope>
</reference>
<organism evidence="1 2">
    <name type="scientific">Meloidogyne enterolobii</name>
    <name type="common">Root-knot nematode worm</name>
    <name type="synonym">Meloidogyne mayaguensis</name>
    <dbReference type="NCBI Taxonomy" id="390850"/>
    <lineage>
        <taxon>Eukaryota</taxon>
        <taxon>Metazoa</taxon>
        <taxon>Ecdysozoa</taxon>
        <taxon>Nematoda</taxon>
        <taxon>Chromadorea</taxon>
        <taxon>Rhabditida</taxon>
        <taxon>Tylenchina</taxon>
        <taxon>Tylenchomorpha</taxon>
        <taxon>Tylenchoidea</taxon>
        <taxon>Meloidogynidae</taxon>
        <taxon>Meloidogyninae</taxon>
        <taxon>Meloidogyne</taxon>
    </lineage>
</organism>
<dbReference type="AlphaFoldDB" id="A0A6V7XIS8"/>